<keyword evidence="4" id="KW-0862">Zinc</keyword>
<evidence type="ECO:0000256" key="6">
    <source>
        <dbReference type="SAM" id="MobiDB-lite"/>
    </source>
</evidence>
<name>A0A6G0SW66_APHGL</name>
<dbReference type="InterPro" id="IPR012337">
    <property type="entry name" value="RNaseH-like_sf"/>
</dbReference>
<dbReference type="AlphaFoldDB" id="A0A6G0SW66"/>
<dbReference type="SUPFAM" id="SSF53098">
    <property type="entry name" value="Ribonuclease H-like"/>
    <property type="match status" value="1"/>
</dbReference>
<keyword evidence="5" id="KW-0539">Nucleus</keyword>
<evidence type="ECO:0000256" key="2">
    <source>
        <dbReference type="ARBA" id="ARBA00022723"/>
    </source>
</evidence>
<feature type="non-terminal residue" evidence="7">
    <location>
        <position position="1"/>
    </location>
</feature>
<dbReference type="PANTHER" id="PTHR46481:SF10">
    <property type="entry name" value="ZINC FINGER BED DOMAIN-CONTAINING PROTEIN 39"/>
    <property type="match status" value="1"/>
</dbReference>
<dbReference type="GO" id="GO:0008270">
    <property type="term" value="F:zinc ion binding"/>
    <property type="evidence" value="ECO:0007669"/>
    <property type="project" value="UniProtKB-KW"/>
</dbReference>
<feature type="compositionally biased region" description="Polar residues" evidence="6">
    <location>
        <begin position="1"/>
        <end position="13"/>
    </location>
</feature>
<dbReference type="PANTHER" id="PTHR46481">
    <property type="entry name" value="ZINC FINGER BED DOMAIN-CONTAINING PROTEIN 4"/>
    <property type="match status" value="1"/>
</dbReference>
<feature type="region of interest" description="Disordered" evidence="6">
    <location>
        <begin position="1"/>
        <end position="22"/>
    </location>
</feature>
<evidence type="ECO:0000313" key="7">
    <source>
        <dbReference type="EMBL" id="KAE9522335.1"/>
    </source>
</evidence>
<evidence type="ECO:0000256" key="4">
    <source>
        <dbReference type="ARBA" id="ARBA00022833"/>
    </source>
</evidence>
<keyword evidence="3" id="KW-0863">Zinc-finger</keyword>
<evidence type="ECO:0000256" key="5">
    <source>
        <dbReference type="ARBA" id="ARBA00023242"/>
    </source>
</evidence>
<evidence type="ECO:0000256" key="1">
    <source>
        <dbReference type="ARBA" id="ARBA00004123"/>
    </source>
</evidence>
<gene>
    <name evidence="7" type="ORF">AGLY_017281</name>
</gene>
<dbReference type="SUPFAM" id="SSF140996">
    <property type="entry name" value="Hermes dimerisation domain"/>
    <property type="match status" value="1"/>
</dbReference>
<sequence length="522" mass="59994">KSDSESICSTDIASTSTDQSNSNNTALAFTELSQNILPHKRLKRTYKAKQKSDRPLNRERIEQITQRICEIITSGLLPFSFVKNEGLKNLINLFEPNYKIPCRKTITTRIETLYELKLNKAKKNLESIISIALTTNGWSSLAIDSYITYTGHYFDKDWTLCNVTLAIDEITESHTADKLKDDITELMDKWDITNKVTGITHDNTSNITRAVRNLEEQLQIYLNRCAAHTIQLAIKKGLDNNVCSSLLKKASSIVSAFRQSPKRSNALQLYLQQTSQKLLTLFQSFLTRWNSSLAMLDRLLLLRRAVVAVISNREYFNTRTAKNLEMIKKDWCRCEVLVKLLKPLQLTTTVLCSEQQITISMVQPLVASLISKHLNSNQTDCMFATTFKNTVSIELVKRFSMEDPNDEESIDNLPVLIAQMASLLDPRYKNLKFEFSEQIKHRIQSMIRSKILSVNNFLTNVDNCYQIAKKTVLDELMGQFYDDDEDEFTRYLSEPQINHNENPCLWWKAHENVYPTISVLAK</sequence>
<comment type="subcellular location">
    <subcellularLocation>
        <location evidence="1">Nucleus</location>
    </subcellularLocation>
</comment>
<evidence type="ECO:0000256" key="3">
    <source>
        <dbReference type="ARBA" id="ARBA00022771"/>
    </source>
</evidence>
<evidence type="ECO:0008006" key="9">
    <source>
        <dbReference type="Google" id="ProtNLM"/>
    </source>
</evidence>
<organism evidence="7 8">
    <name type="scientific">Aphis glycines</name>
    <name type="common">Soybean aphid</name>
    <dbReference type="NCBI Taxonomy" id="307491"/>
    <lineage>
        <taxon>Eukaryota</taxon>
        <taxon>Metazoa</taxon>
        <taxon>Ecdysozoa</taxon>
        <taxon>Arthropoda</taxon>
        <taxon>Hexapoda</taxon>
        <taxon>Insecta</taxon>
        <taxon>Pterygota</taxon>
        <taxon>Neoptera</taxon>
        <taxon>Paraneoptera</taxon>
        <taxon>Hemiptera</taxon>
        <taxon>Sternorrhyncha</taxon>
        <taxon>Aphidomorpha</taxon>
        <taxon>Aphidoidea</taxon>
        <taxon>Aphididae</taxon>
        <taxon>Aphidini</taxon>
        <taxon>Aphis</taxon>
        <taxon>Aphis</taxon>
    </lineage>
</organism>
<comment type="caution">
    <text evidence="7">The sequence shown here is derived from an EMBL/GenBank/DDBJ whole genome shotgun (WGS) entry which is preliminary data.</text>
</comment>
<accession>A0A6G0SW66</accession>
<keyword evidence="8" id="KW-1185">Reference proteome</keyword>
<proteinExistence type="predicted"/>
<dbReference type="GO" id="GO:0005634">
    <property type="term" value="C:nucleus"/>
    <property type="evidence" value="ECO:0007669"/>
    <property type="project" value="UniProtKB-SubCell"/>
</dbReference>
<reference evidence="7 8" key="1">
    <citation type="submission" date="2019-08" db="EMBL/GenBank/DDBJ databases">
        <title>The genome of the soybean aphid Biotype 1, its phylome, world population structure and adaptation to the North American continent.</title>
        <authorList>
            <person name="Giordano R."/>
            <person name="Donthu R.K."/>
            <person name="Hernandez A.G."/>
            <person name="Wright C.L."/>
            <person name="Zimin A.V."/>
        </authorList>
    </citation>
    <scope>NUCLEOTIDE SEQUENCE [LARGE SCALE GENOMIC DNA]</scope>
    <source>
        <tissue evidence="7">Whole aphids</tissue>
    </source>
</reference>
<dbReference type="Proteomes" id="UP000475862">
    <property type="component" value="Unassembled WGS sequence"/>
</dbReference>
<dbReference type="EMBL" id="VYZN01001367">
    <property type="protein sequence ID" value="KAE9522335.1"/>
    <property type="molecule type" value="Genomic_DNA"/>
</dbReference>
<dbReference type="InterPro" id="IPR052035">
    <property type="entry name" value="ZnF_BED_domain_contain"/>
</dbReference>
<keyword evidence="2" id="KW-0479">Metal-binding</keyword>
<protein>
    <recommendedName>
        <fullName evidence="9">HAT C-terminal dimerisation domain-containing protein</fullName>
    </recommendedName>
</protein>
<evidence type="ECO:0000313" key="8">
    <source>
        <dbReference type="Proteomes" id="UP000475862"/>
    </source>
</evidence>
<dbReference type="OrthoDB" id="6619648at2759"/>